<dbReference type="Pfam" id="PF01553">
    <property type="entry name" value="Acyltransferase"/>
    <property type="match status" value="1"/>
</dbReference>
<proteinExistence type="predicted"/>
<dbReference type="GO" id="GO:0003841">
    <property type="term" value="F:1-acylglycerol-3-phosphate O-acyltransferase activity"/>
    <property type="evidence" value="ECO:0007669"/>
    <property type="project" value="TreeGrafter"/>
</dbReference>
<dbReference type="PANTHER" id="PTHR10434">
    <property type="entry name" value="1-ACYL-SN-GLYCEROL-3-PHOSPHATE ACYLTRANSFERASE"/>
    <property type="match status" value="1"/>
</dbReference>
<dbReference type="SUPFAM" id="SSF69593">
    <property type="entry name" value="Glycerol-3-phosphate (1)-acyltransferase"/>
    <property type="match status" value="1"/>
</dbReference>
<evidence type="ECO:0000256" key="1">
    <source>
        <dbReference type="ARBA" id="ARBA00022679"/>
    </source>
</evidence>
<dbReference type="GO" id="GO:0006654">
    <property type="term" value="P:phosphatidic acid biosynthetic process"/>
    <property type="evidence" value="ECO:0007669"/>
    <property type="project" value="TreeGrafter"/>
</dbReference>
<name>A0A7I9UYM9_9ACTN</name>
<comment type="caution">
    <text evidence="4">The sequence shown here is derived from an EMBL/GenBank/DDBJ whole genome shotgun (WGS) entry which is preliminary data.</text>
</comment>
<organism evidence="4 5">
    <name type="scientific">Gordonia crocea</name>
    <dbReference type="NCBI Taxonomy" id="589162"/>
    <lineage>
        <taxon>Bacteria</taxon>
        <taxon>Bacillati</taxon>
        <taxon>Actinomycetota</taxon>
        <taxon>Actinomycetes</taxon>
        <taxon>Mycobacteriales</taxon>
        <taxon>Gordoniaceae</taxon>
        <taxon>Gordonia</taxon>
    </lineage>
</organism>
<evidence type="ECO:0000313" key="4">
    <source>
        <dbReference type="EMBL" id="GED98297.1"/>
    </source>
</evidence>
<feature type="domain" description="Phospholipid/glycerol acyltransferase" evidence="3">
    <location>
        <begin position="35"/>
        <end position="154"/>
    </location>
</feature>
<dbReference type="OrthoDB" id="9808424at2"/>
<reference evidence="5" key="1">
    <citation type="submission" date="2019-06" db="EMBL/GenBank/DDBJ databases">
        <title>Gordonia isolated from sludge of a wastewater treatment plant.</title>
        <authorList>
            <person name="Tamura T."/>
            <person name="Aoyama K."/>
            <person name="Kang Y."/>
            <person name="Saito S."/>
            <person name="Akiyama N."/>
            <person name="Yazawa K."/>
            <person name="Gonoi T."/>
            <person name="Mikami Y."/>
        </authorList>
    </citation>
    <scope>NUCLEOTIDE SEQUENCE [LARGE SCALE GENOMIC DNA]</scope>
    <source>
        <strain evidence="5">NBRC 107697</strain>
    </source>
</reference>
<sequence length="241" mass="26522">MWFWTFKYILMGPILRLIGRPKVIGLENLPESGPAILASNHLAVVDSFYLPLMVPRRMYFLAKSEYFTGTGFKGAFQRWFFSSTGQIPIDRAGANAAAGALEAARRQLAKGDLMGMYPEGTRSPDGRLYKGKTGLARIALETGVPVIPVAMVGTDDLNPPGTVIPRLARIEVRIGKPLDFSRFEGMGGNRFIERAVTDEIMYELMQLSGQKYVDLYAADLKNTGATPEEILESGNRDKPAA</sequence>
<dbReference type="GO" id="GO:0005886">
    <property type="term" value="C:plasma membrane"/>
    <property type="evidence" value="ECO:0007669"/>
    <property type="project" value="TreeGrafter"/>
</dbReference>
<protein>
    <submittedName>
        <fullName evidence="4">1-acyl-sn-glycerol-3-phosphate acyltransferase</fullName>
    </submittedName>
</protein>
<gene>
    <name evidence="4" type="ORF">nbrc107697_23360</name>
</gene>
<dbReference type="PANTHER" id="PTHR10434:SF11">
    <property type="entry name" value="1-ACYL-SN-GLYCEROL-3-PHOSPHATE ACYLTRANSFERASE"/>
    <property type="match status" value="1"/>
</dbReference>
<evidence type="ECO:0000259" key="3">
    <source>
        <dbReference type="SMART" id="SM00563"/>
    </source>
</evidence>
<accession>A0A7I9UYM9</accession>
<keyword evidence="1 4" id="KW-0808">Transferase</keyword>
<dbReference type="EMBL" id="BJOU01000001">
    <property type="protein sequence ID" value="GED98297.1"/>
    <property type="molecule type" value="Genomic_DNA"/>
</dbReference>
<dbReference type="CDD" id="cd07989">
    <property type="entry name" value="LPLAT_AGPAT-like"/>
    <property type="match status" value="1"/>
</dbReference>
<dbReference type="InterPro" id="IPR002123">
    <property type="entry name" value="Plipid/glycerol_acylTrfase"/>
</dbReference>
<evidence type="ECO:0000313" key="5">
    <source>
        <dbReference type="Proteomes" id="UP000444980"/>
    </source>
</evidence>
<dbReference type="Proteomes" id="UP000444980">
    <property type="component" value="Unassembled WGS sequence"/>
</dbReference>
<dbReference type="RefSeq" id="WP_161927498.1">
    <property type="nucleotide sequence ID" value="NZ_BJOU01000001.1"/>
</dbReference>
<dbReference type="SMART" id="SM00563">
    <property type="entry name" value="PlsC"/>
    <property type="match status" value="1"/>
</dbReference>
<keyword evidence="2 4" id="KW-0012">Acyltransferase</keyword>
<keyword evidence="5" id="KW-1185">Reference proteome</keyword>
<evidence type="ECO:0000256" key="2">
    <source>
        <dbReference type="ARBA" id="ARBA00023315"/>
    </source>
</evidence>
<dbReference type="AlphaFoldDB" id="A0A7I9UYM9"/>